<dbReference type="AlphaFoldDB" id="A0A0F9SXP0"/>
<sequence length="49" mass="5882">MEIIKGVKWELGECQFCDREKYYVVYEIRGKSTIARFCCKCLKEAKEKK</sequence>
<accession>A0A0F9SXP0</accession>
<organism evidence="1">
    <name type="scientific">marine sediment metagenome</name>
    <dbReference type="NCBI Taxonomy" id="412755"/>
    <lineage>
        <taxon>unclassified sequences</taxon>
        <taxon>metagenomes</taxon>
        <taxon>ecological metagenomes</taxon>
    </lineage>
</organism>
<gene>
    <name evidence="1" type="ORF">LCGC14_0462510</name>
</gene>
<evidence type="ECO:0000313" key="1">
    <source>
        <dbReference type="EMBL" id="KKN67387.1"/>
    </source>
</evidence>
<proteinExistence type="predicted"/>
<protein>
    <submittedName>
        <fullName evidence="1">Uncharacterized protein</fullName>
    </submittedName>
</protein>
<dbReference type="EMBL" id="LAZR01000476">
    <property type="protein sequence ID" value="KKN67387.1"/>
    <property type="molecule type" value="Genomic_DNA"/>
</dbReference>
<reference evidence="1" key="1">
    <citation type="journal article" date="2015" name="Nature">
        <title>Complex archaea that bridge the gap between prokaryotes and eukaryotes.</title>
        <authorList>
            <person name="Spang A."/>
            <person name="Saw J.H."/>
            <person name="Jorgensen S.L."/>
            <person name="Zaremba-Niedzwiedzka K."/>
            <person name="Martijn J."/>
            <person name="Lind A.E."/>
            <person name="van Eijk R."/>
            <person name="Schleper C."/>
            <person name="Guy L."/>
            <person name="Ettema T.J."/>
        </authorList>
    </citation>
    <scope>NUCLEOTIDE SEQUENCE</scope>
</reference>
<comment type="caution">
    <text evidence="1">The sequence shown here is derived from an EMBL/GenBank/DDBJ whole genome shotgun (WGS) entry which is preliminary data.</text>
</comment>
<name>A0A0F9SXP0_9ZZZZ</name>